<name>A0A087BCI0_9BIFI</name>
<dbReference type="InterPro" id="IPR050922">
    <property type="entry name" value="LytR/CpsA/Psr_CW_biosynth"/>
</dbReference>
<protein>
    <submittedName>
        <fullName evidence="3">Cell envelope-related transcriptional attenuator</fullName>
    </submittedName>
</protein>
<dbReference type="EMBL" id="JGZB01000003">
    <property type="protein sequence ID" value="KFI68730.1"/>
    <property type="molecule type" value="Genomic_DNA"/>
</dbReference>
<dbReference type="NCBIfam" id="TIGR00350">
    <property type="entry name" value="lytR_cpsA_psr"/>
    <property type="match status" value="1"/>
</dbReference>
<comment type="caution">
    <text evidence="3">The sequence shown here is derived from an EMBL/GenBank/DDBJ whole genome shotgun (WGS) entry which is preliminary data.</text>
</comment>
<sequence length="317" mass="33940">MLRVFVALLLIIGCIFAGLYAWVNSNLRKEAWLTDKSNNSKATTWLILGSDERDGSTGHDGTTGARTDTMLVLTKPQHGPSSLISIPRDSLVEIDGYYMKINAVMGEVGREQVVNEVEDIIGYKVDHVAELSFGGLQNVVNAMGGVNLCYDSDVHDEKSGMDWIAGCHTVDGAQALAFSRMRYSDPKGDFGRAERQRQVIGAIAKKAMSPSILLNPGKLGAIGKAALGSLTVDKKTTPFTLMSMLLAFHDASGSDGITGSVYWSNPDYYVDGVGSSVLLDNDANEQLFTSLSDGTHKPGTVGGMTQEAQEALLAGQQ</sequence>
<gene>
    <name evidence="3" type="ORF">BMAGN_0601</name>
</gene>
<accession>A0A087BCI0</accession>
<dbReference type="Proteomes" id="UP000029052">
    <property type="component" value="Unassembled WGS sequence"/>
</dbReference>
<dbReference type="PANTHER" id="PTHR33392">
    <property type="entry name" value="POLYISOPRENYL-TEICHOIC ACID--PEPTIDOGLYCAN TEICHOIC ACID TRANSFERASE TAGU"/>
    <property type="match status" value="1"/>
</dbReference>
<dbReference type="AlphaFoldDB" id="A0A087BCI0"/>
<comment type="similarity">
    <text evidence="1">Belongs to the LytR/CpsA/Psr (LCP) family.</text>
</comment>
<evidence type="ECO:0000256" key="1">
    <source>
        <dbReference type="ARBA" id="ARBA00006068"/>
    </source>
</evidence>
<dbReference type="STRING" id="1692.BMAGN_0601"/>
<dbReference type="PANTHER" id="PTHR33392:SF6">
    <property type="entry name" value="POLYISOPRENYL-TEICHOIC ACID--PEPTIDOGLYCAN TEICHOIC ACID TRANSFERASE TAGU"/>
    <property type="match status" value="1"/>
</dbReference>
<reference evidence="3 4" key="1">
    <citation type="submission" date="2014-03" db="EMBL/GenBank/DDBJ databases">
        <title>Genomics of Bifidobacteria.</title>
        <authorList>
            <person name="Ventura M."/>
            <person name="Milani C."/>
            <person name="Lugli G.A."/>
        </authorList>
    </citation>
    <scope>NUCLEOTIDE SEQUENCE [LARGE SCALE GENOMIC DNA]</scope>
    <source>
        <strain evidence="3 4">LMG 11591</strain>
    </source>
</reference>
<dbReference type="eggNOG" id="COG1316">
    <property type="taxonomic scope" value="Bacteria"/>
</dbReference>
<evidence type="ECO:0000259" key="2">
    <source>
        <dbReference type="Pfam" id="PF03816"/>
    </source>
</evidence>
<evidence type="ECO:0000313" key="4">
    <source>
        <dbReference type="Proteomes" id="UP000029052"/>
    </source>
</evidence>
<organism evidence="3 4">
    <name type="scientific">Bifidobacterium magnum</name>
    <dbReference type="NCBI Taxonomy" id="1692"/>
    <lineage>
        <taxon>Bacteria</taxon>
        <taxon>Bacillati</taxon>
        <taxon>Actinomycetota</taxon>
        <taxon>Actinomycetes</taxon>
        <taxon>Bifidobacteriales</taxon>
        <taxon>Bifidobacteriaceae</taxon>
        <taxon>Bifidobacterium</taxon>
    </lineage>
</organism>
<evidence type="ECO:0000313" key="3">
    <source>
        <dbReference type="EMBL" id="KFI68730.1"/>
    </source>
</evidence>
<dbReference type="Pfam" id="PF03816">
    <property type="entry name" value="LytR_cpsA_psr"/>
    <property type="match status" value="1"/>
</dbReference>
<feature type="domain" description="Cell envelope-related transcriptional attenuator" evidence="2">
    <location>
        <begin position="66"/>
        <end position="207"/>
    </location>
</feature>
<dbReference type="InterPro" id="IPR004474">
    <property type="entry name" value="LytR_CpsA_psr"/>
</dbReference>
<dbReference type="Gene3D" id="3.40.630.190">
    <property type="entry name" value="LCP protein"/>
    <property type="match status" value="1"/>
</dbReference>
<proteinExistence type="inferred from homology"/>
<keyword evidence="4" id="KW-1185">Reference proteome</keyword>